<reference evidence="2" key="1">
    <citation type="submission" date="2020-08" db="EMBL/GenBank/DDBJ databases">
        <title>Multicomponent nature underlies the extraordinary mechanical properties of spider dragline silk.</title>
        <authorList>
            <person name="Kono N."/>
            <person name="Nakamura H."/>
            <person name="Mori M."/>
            <person name="Yoshida Y."/>
            <person name="Ohtoshi R."/>
            <person name="Malay A.D."/>
            <person name="Moran D.A.P."/>
            <person name="Tomita M."/>
            <person name="Numata K."/>
            <person name="Arakawa K."/>
        </authorList>
    </citation>
    <scope>NUCLEOTIDE SEQUENCE</scope>
</reference>
<dbReference type="InterPro" id="IPR036865">
    <property type="entry name" value="CRAL-TRIO_dom_sf"/>
</dbReference>
<dbReference type="Gene3D" id="3.40.525.10">
    <property type="entry name" value="CRAL-TRIO lipid binding domain"/>
    <property type="match status" value="2"/>
</dbReference>
<dbReference type="GO" id="GO:1902936">
    <property type="term" value="F:phosphatidylinositol bisphosphate binding"/>
    <property type="evidence" value="ECO:0007669"/>
    <property type="project" value="TreeGrafter"/>
</dbReference>
<dbReference type="InterPro" id="IPR011074">
    <property type="entry name" value="CRAL/TRIO_N_dom"/>
</dbReference>
<proteinExistence type="predicted"/>
<evidence type="ECO:0000313" key="3">
    <source>
        <dbReference type="Proteomes" id="UP000887013"/>
    </source>
</evidence>
<protein>
    <submittedName>
        <fullName evidence="2">Alpha-tocopherol transfer protein-like</fullName>
    </submittedName>
</protein>
<accession>A0A8X6NIQ6</accession>
<evidence type="ECO:0000313" key="2">
    <source>
        <dbReference type="EMBL" id="GFT17093.1"/>
    </source>
</evidence>
<dbReference type="InterPro" id="IPR001251">
    <property type="entry name" value="CRAL-TRIO_dom"/>
</dbReference>
<dbReference type="SUPFAM" id="SSF52087">
    <property type="entry name" value="CRAL/TRIO domain"/>
    <property type="match status" value="1"/>
</dbReference>
<dbReference type="PANTHER" id="PTHR10174">
    <property type="entry name" value="ALPHA-TOCOPHEROL TRANSFER PROTEIN-RELATED"/>
    <property type="match status" value="1"/>
</dbReference>
<dbReference type="PANTHER" id="PTHR10174:SF130">
    <property type="entry name" value="ALPHA-TOCOPHEROL TRANSFER PROTEIN-LIKE"/>
    <property type="match status" value="1"/>
</dbReference>
<dbReference type="CDD" id="cd00170">
    <property type="entry name" value="SEC14"/>
    <property type="match status" value="1"/>
</dbReference>
<dbReference type="InterPro" id="IPR036273">
    <property type="entry name" value="CRAL/TRIO_N_dom_sf"/>
</dbReference>
<feature type="domain" description="CRAL-TRIO" evidence="1">
    <location>
        <begin position="107"/>
        <end position="256"/>
    </location>
</feature>
<dbReference type="Pfam" id="PF00650">
    <property type="entry name" value="CRAL_TRIO"/>
    <property type="match status" value="1"/>
</dbReference>
<dbReference type="OrthoDB" id="1434354at2759"/>
<dbReference type="Pfam" id="PF03765">
    <property type="entry name" value="CRAL_TRIO_N"/>
    <property type="match status" value="1"/>
</dbReference>
<name>A0A8X6NIQ6_NEPPI</name>
<dbReference type="AlphaFoldDB" id="A0A8X6NIQ6"/>
<dbReference type="EMBL" id="BMAW01058601">
    <property type="protein sequence ID" value="GFT17093.1"/>
    <property type="molecule type" value="Genomic_DNA"/>
</dbReference>
<keyword evidence="3" id="KW-1185">Reference proteome</keyword>
<evidence type="ECO:0000259" key="1">
    <source>
        <dbReference type="PROSITE" id="PS50191"/>
    </source>
</evidence>
<dbReference type="Proteomes" id="UP000887013">
    <property type="component" value="Unassembled WGS sequence"/>
</dbReference>
<comment type="caution">
    <text evidence="2">The sequence shown here is derived from an EMBL/GenBank/DDBJ whole genome shotgun (WGS) entry which is preliminary data.</text>
</comment>
<dbReference type="PRINTS" id="PR00180">
    <property type="entry name" value="CRETINALDHBP"/>
</dbReference>
<dbReference type="Gene3D" id="1.10.8.20">
    <property type="entry name" value="N-terminal domain of phosphatidylinositol transfer protein sec14p"/>
    <property type="match status" value="1"/>
</dbReference>
<dbReference type="PROSITE" id="PS50191">
    <property type="entry name" value="CRAL_TRIO"/>
    <property type="match status" value="1"/>
</dbReference>
<dbReference type="SMART" id="SM01100">
    <property type="entry name" value="CRAL_TRIO_N"/>
    <property type="match status" value="1"/>
</dbReference>
<gene>
    <name evidence="2" type="primary">Ttpal</name>
    <name evidence="2" type="ORF">NPIL_306291</name>
</gene>
<dbReference type="GO" id="GO:0016020">
    <property type="term" value="C:membrane"/>
    <property type="evidence" value="ECO:0007669"/>
    <property type="project" value="TreeGrafter"/>
</dbReference>
<sequence length="282" mass="32349">MAVFNHSVGGGTEINITFDNSALSPELLEKAERELMEKPSWRDRDIQALRDMISDDPDLVSRSDDAFLLRFLRARKFDYTRSFGLVQNYYMMRVKNANIFKDFTPSFLKHVHQLNLQGFLPYRDPEGRAIFVFRGGLWDPSLCSADDLFRANVICLEKQIDDPLTQINGVVAILDMKMLGFHHVRHFSPSHALKIVSLVQIYTHGNNMKSLHAHIPPDILPSEFGGLLGPFNNRDFTEKLAEDEETFIQSQMYGYISQIAEKGVKKSVSLDTFSPYRRVCIR</sequence>
<dbReference type="SUPFAM" id="SSF46938">
    <property type="entry name" value="CRAL/TRIO N-terminal domain"/>
    <property type="match status" value="1"/>
</dbReference>
<organism evidence="2 3">
    <name type="scientific">Nephila pilipes</name>
    <name type="common">Giant wood spider</name>
    <name type="synonym">Nephila maculata</name>
    <dbReference type="NCBI Taxonomy" id="299642"/>
    <lineage>
        <taxon>Eukaryota</taxon>
        <taxon>Metazoa</taxon>
        <taxon>Ecdysozoa</taxon>
        <taxon>Arthropoda</taxon>
        <taxon>Chelicerata</taxon>
        <taxon>Arachnida</taxon>
        <taxon>Araneae</taxon>
        <taxon>Araneomorphae</taxon>
        <taxon>Entelegynae</taxon>
        <taxon>Araneoidea</taxon>
        <taxon>Nephilidae</taxon>
        <taxon>Nephila</taxon>
    </lineage>
</organism>